<dbReference type="VEuPathDB" id="AmoebaDB:EHI_021360"/>
<dbReference type="AlphaFoldDB" id="A0A5K1U7E3"/>
<sequence length="170" mass="19050">MIVFADIFTDDEMFSDSFNPTVEGCMYVVKAKFVVKKEEDFGIACNADEDAEEGAAGEAGEANVEKVIDVVDNAHLVEQAFTKTEYMAHIKGYMKKMADYLQQNHPEKLDQFKVDATAFVKKVIGAFKDCSFYSGESCDTDNGMVAVAMYHDGVNPTFYFFKDGLKENKY</sequence>
<dbReference type="VEuPathDB" id="AmoebaDB:EHI7A_087270"/>
<reference evidence="3 4" key="1">
    <citation type="submission" date="2016-05" db="EMBL/GenBank/DDBJ databases">
        <title>First whole genome sequencing of Entamoeba histolytica HM1:IMSS-clone-6.</title>
        <authorList>
            <person name="Mukherjee Avik.K."/>
            <person name="Izumyama S."/>
            <person name="Nakada-Tsukui K."/>
            <person name="Nozaki T."/>
        </authorList>
    </citation>
    <scope>NUCLEOTIDE SEQUENCE [LARGE SCALE GENOMIC DNA]</scope>
    <source>
        <strain evidence="3 4">HM1:IMSS clone 6</strain>
    </source>
</reference>
<evidence type="ECO:0000259" key="2">
    <source>
        <dbReference type="PROSITE" id="PS51797"/>
    </source>
</evidence>
<evidence type="ECO:0000256" key="1">
    <source>
        <dbReference type="PROSITE-ProRule" id="PRU01133"/>
    </source>
</evidence>
<dbReference type="InterPro" id="IPR034737">
    <property type="entry name" value="TCTP"/>
</dbReference>
<dbReference type="OMA" id="CAMITEG"/>
<dbReference type="VEuPathDB" id="AmoebaDB:EHI8A_089940"/>
<comment type="similarity">
    <text evidence="1">Belongs to the TCTP family.</text>
</comment>
<dbReference type="PANTHER" id="PTHR11991:SF0">
    <property type="entry name" value="TRANSLATIONALLY-CONTROLLED TUMOR PROTEIN"/>
    <property type="match status" value="1"/>
</dbReference>
<dbReference type="PROSITE" id="PS51797">
    <property type="entry name" value="TCTP_3"/>
    <property type="match status" value="1"/>
</dbReference>
<protein>
    <recommendedName>
        <fullName evidence="2">TCTP domain-containing protein</fullName>
    </recommendedName>
</protein>
<dbReference type="GO" id="GO:0005509">
    <property type="term" value="F:calcium ion binding"/>
    <property type="evidence" value="ECO:0007669"/>
    <property type="project" value="TreeGrafter"/>
</dbReference>
<dbReference type="InterPro" id="IPR011057">
    <property type="entry name" value="Mss4-like_sf"/>
</dbReference>
<dbReference type="PRINTS" id="PR01653">
    <property type="entry name" value="TCTPROTEIN"/>
</dbReference>
<feature type="domain" description="TCTP" evidence="2">
    <location>
        <begin position="1"/>
        <end position="170"/>
    </location>
</feature>
<dbReference type="Gene3D" id="2.170.150.10">
    <property type="entry name" value="Metal Binding Protein, Guanine Nucleotide Exchange Factor, Chain A"/>
    <property type="match status" value="1"/>
</dbReference>
<proteinExistence type="inferred from homology"/>
<dbReference type="FunFam" id="2.170.150.10:FF:000012">
    <property type="entry name" value="Translationally-controlled tumor protein, putative"/>
    <property type="match status" value="1"/>
</dbReference>
<dbReference type="Proteomes" id="UP000078387">
    <property type="component" value="Unassembled WGS sequence"/>
</dbReference>
<name>A0A5K1U7E3_ENTHI</name>
<dbReference type="Pfam" id="PF00838">
    <property type="entry name" value="TCTP"/>
    <property type="match status" value="1"/>
</dbReference>
<evidence type="ECO:0000313" key="4">
    <source>
        <dbReference type="Proteomes" id="UP000078387"/>
    </source>
</evidence>
<accession>A0A5K1U7E3</accession>
<comment type="caution">
    <text evidence="3">The sequence shown here is derived from an EMBL/GenBank/DDBJ whole genome shotgun (WGS) entry which is preliminary data.</text>
</comment>
<dbReference type="SUPFAM" id="SSF51316">
    <property type="entry name" value="Mss4-like"/>
    <property type="match status" value="1"/>
</dbReference>
<dbReference type="GO" id="GO:0005737">
    <property type="term" value="C:cytoplasm"/>
    <property type="evidence" value="ECO:0007669"/>
    <property type="project" value="TreeGrafter"/>
</dbReference>
<dbReference type="EMBL" id="BDEQ01000001">
    <property type="protein sequence ID" value="GAT94520.1"/>
    <property type="molecule type" value="Genomic_DNA"/>
</dbReference>
<gene>
    <name evidence="3" type="ORF">CL6EHI_021360</name>
</gene>
<dbReference type="InterPro" id="IPR018105">
    <property type="entry name" value="Translational_control_tumour_p"/>
</dbReference>
<dbReference type="VEuPathDB" id="AmoebaDB:EHI5A_109710"/>
<evidence type="ECO:0000313" key="3">
    <source>
        <dbReference type="EMBL" id="GAT94520.1"/>
    </source>
</evidence>
<dbReference type="PANTHER" id="PTHR11991">
    <property type="entry name" value="TRANSLATIONALLY CONTROLLED TUMOR PROTEIN-RELATED"/>
    <property type="match status" value="1"/>
</dbReference>
<dbReference type="InterPro" id="IPR011323">
    <property type="entry name" value="Mss4/transl-control_tumour"/>
</dbReference>
<dbReference type="VEuPathDB" id="AmoebaDB:KM1_159030"/>
<organism evidence="3 4">
    <name type="scientific">Entamoeba histolytica</name>
    <dbReference type="NCBI Taxonomy" id="5759"/>
    <lineage>
        <taxon>Eukaryota</taxon>
        <taxon>Amoebozoa</taxon>
        <taxon>Evosea</taxon>
        <taxon>Archamoebae</taxon>
        <taxon>Mastigamoebida</taxon>
        <taxon>Entamoebidae</taxon>
        <taxon>Entamoeba</taxon>
    </lineage>
</organism>